<organism evidence="2 3">
    <name type="scientific">Saprolegnia parasitica (strain CBS 223.65)</name>
    <dbReference type="NCBI Taxonomy" id="695850"/>
    <lineage>
        <taxon>Eukaryota</taxon>
        <taxon>Sar</taxon>
        <taxon>Stramenopiles</taxon>
        <taxon>Oomycota</taxon>
        <taxon>Saprolegniomycetes</taxon>
        <taxon>Saprolegniales</taxon>
        <taxon>Saprolegniaceae</taxon>
        <taxon>Saprolegnia</taxon>
    </lineage>
</organism>
<dbReference type="VEuPathDB" id="FungiDB:SPRG_19661"/>
<dbReference type="OMA" id="DTSRMND"/>
<protein>
    <submittedName>
        <fullName evidence="2">Uncharacterized protein</fullName>
    </submittedName>
</protein>
<dbReference type="RefSeq" id="XP_012198881.1">
    <property type="nucleotide sequence ID" value="XM_012343491.1"/>
</dbReference>
<dbReference type="EMBL" id="KK583201">
    <property type="protein sequence ID" value="KDO30591.1"/>
    <property type="molecule type" value="Genomic_DNA"/>
</dbReference>
<feature type="region of interest" description="Disordered" evidence="1">
    <location>
        <begin position="60"/>
        <end position="94"/>
    </location>
</feature>
<evidence type="ECO:0000313" key="3">
    <source>
        <dbReference type="Proteomes" id="UP000030745"/>
    </source>
</evidence>
<evidence type="ECO:0000313" key="2">
    <source>
        <dbReference type="EMBL" id="KDO30591.1"/>
    </source>
</evidence>
<proteinExistence type="predicted"/>
<name>A0A067CVP8_SAPPC</name>
<reference evidence="2 3" key="1">
    <citation type="journal article" date="2013" name="PLoS Genet.">
        <title>Distinctive expansion of potential virulence genes in the genome of the oomycete fish pathogen Saprolegnia parasitica.</title>
        <authorList>
            <person name="Jiang R.H."/>
            <person name="de Bruijn I."/>
            <person name="Haas B.J."/>
            <person name="Belmonte R."/>
            <person name="Lobach L."/>
            <person name="Christie J."/>
            <person name="van den Ackerveken G."/>
            <person name="Bottin A."/>
            <person name="Bulone V."/>
            <person name="Diaz-Moreno S.M."/>
            <person name="Dumas B."/>
            <person name="Fan L."/>
            <person name="Gaulin E."/>
            <person name="Govers F."/>
            <person name="Grenville-Briggs L.J."/>
            <person name="Horner N.R."/>
            <person name="Levin J.Z."/>
            <person name="Mammella M."/>
            <person name="Meijer H.J."/>
            <person name="Morris P."/>
            <person name="Nusbaum C."/>
            <person name="Oome S."/>
            <person name="Phillips A.J."/>
            <person name="van Rooyen D."/>
            <person name="Rzeszutek E."/>
            <person name="Saraiva M."/>
            <person name="Secombes C.J."/>
            <person name="Seidl M.F."/>
            <person name="Snel B."/>
            <person name="Stassen J.H."/>
            <person name="Sykes S."/>
            <person name="Tripathy S."/>
            <person name="van den Berg H."/>
            <person name="Vega-Arreguin J.C."/>
            <person name="Wawra S."/>
            <person name="Young S.K."/>
            <person name="Zeng Q."/>
            <person name="Dieguez-Uribeondo J."/>
            <person name="Russ C."/>
            <person name="Tyler B.M."/>
            <person name="van West P."/>
        </authorList>
    </citation>
    <scope>NUCLEOTIDE SEQUENCE [LARGE SCALE GENOMIC DNA]</scope>
    <source>
        <strain evidence="2 3">CBS 223.65</strain>
    </source>
</reference>
<feature type="non-terminal residue" evidence="2">
    <location>
        <position position="94"/>
    </location>
</feature>
<evidence type="ECO:0000256" key="1">
    <source>
        <dbReference type="SAM" id="MobiDB-lite"/>
    </source>
</evidence>
<dbReference type="Proteomes" id="UP000030745">
    <property type="component" value="Unassembled WGS sequence"/>
</dbReference>
<dbReference type="AlphaFoldDB" id="A0A067CVP8"/>
<accession>A0A067CVP8</accession>
<dbReference type="KEGG" id="spar:SPRG_19661"/>
<dbReference type="GeneID" id="24140969"/>
<sequence>MKNTSTHTTEIDDDLDQLLRQMAEDTSRMNDFIGFMLTENQTPELRPINLVPSTVTLQAKASLTTEKGPPRVSRRRAIKPPRSATATSDREPSN</sequence>
<keyword evidence="3" id="KW-1185">Reference proteome</keyword>
<dbReference type="OrthoDB" id="10365903at2759"/>
<gene>
    <name evidence="2" type="ORF">SPRG_19661</name>
</gene>